<evidence type="ECO:0000313" key="10">
    <source>
        <dbReference type="EMBL" id="PIK52541.1"/>
    </source>
</evidence>
<dbReference type="PANTHER" id="PTHR24240">
    <property type="entry name" value="OPSIN"/>
    <property type="match status" value="1"/>
</dbReference>
<dbReference type="InterPro" id="IPR017452">
    <property type="entry name" value="GPCR_Rhodpsn_7TM"/>
</dbReference>
<dbReference type="GO" id="GO:0004930">
    <property type="term" value="F:G protein-coupled receptor activity"/>
    <property type="evidence" value="ECO:0007669"/>
    <property type="project" value="UniProtKB-KW"/>
</dbReference>
<reference evidence="10 11" key="1">
    <citation type="journal article" date="2017" name="PLoS Biol.">
        <title>The sea cucumber genome provides insights into morphological evolution and visceral regeneration.</title>
        <authorList>
            <person name="Zhang X."/>
            <person name="Sun L."/>
            <person name="Yuan J."/>
            <person name="Sun Y."/>
            <person name="Gao Y."/>
            <person name="Zhang L."/>
            <person name="Li S."/>
            <person name="Dai H."/>
            <person name="Hamel J.F."/>
            <person name="Liu C."/>
            <person name="Yu Y."/>
            <person name="Liu S."/>
            <person name="Lin W."/>
            <person name="Guo K."/>
            <person name="Jin S."/>
            <person name="Xu P."/>
            <person name="Storey K.B."/>
            <person name="Huan P."/>
            <person name="Zhang T."/>
            <person name="Zhou Y."/>
            <person name="Zhang J."/>
            <person name="Lin C."/>
            <person name="Li X."/>
            <person name="Xing L."/>
            <person name="Huo D."/>
            <person name="Sun M."/>
            <person name="Wang L."/>
            <person name="Mercier A."/>
            <person name="Li F."/>
            <person name="Yang H."/>
            <person name="Xiang J."/>
        </authorList>
    </citation>
    <scope>NUCLEOTIDE SEQUENCE [LARGE SCALE GENOMIC DNA]</scope>
    <source>
        <strain evidence="10">Shaxun</strain>
        <tissue evidence="10">Muscle</tissue>
    </source>
</reference>
<organism evidence="10 11">
    <name type="scientific">Stichopus japonicus</name>
    <name type="common">Sea cucumber</name>
    <dbReference type="NCBI Taxonomy" id="307972"/>
    <lineage>
        <taxon>Eukaryota</taxon>
        <taxon>Metazoa</taxon>
        <taxon>Echinodermata</taxon>
        <taxon>Eleutherozoa</taxon>
        <taxon>Echinozoa</taxon>
        <taxon>Holothuroidea</taxon>
        <taxon>Aspidochirotacea</taxon>
        <taxon>Aspidochirotida</taxon>
        <taxon>Stichopodidae</taxon>
        <taxon>Apostichopus</taxon>
    </lineage>
</organism>
<keyword evidence="7" id="KW-0807">Transducer</keyword>
<dbReference type="SMART" id="SM01381">
    <property type="entry name" value="7TM_GPCR_Srsx"/>
    <property type="match status" value="1"/>
</dbReference>
<comment type="subcellular location">
    <subcellularLocation>
        <location evidence="1">Membrane</location>
        <topology evidence="1">Multi-pass membrane protein</topology>
    </subcellularLocation>
</comment>
<dbReference type="SUPFAM" id="SSF81321">
    <property type="entry name" value="Family A G protein-coupled receptor-like"/>
    <property type="match status" value="1"/>
</dbReference>
<keyword evidence="4" id="KW-0297">G-protein coupled receptor</keyword>
<feature type="transmembrane region" description="Helical" evidence="8">
    <location>
        <begin position="207"/>
        <end position="233"/>
    </location>
</feature>
<evidence type="ECO:0000256" key="1">
    <source>
        <dbReference type="ARBA" id="ARBA00004141"/>
    </source>
</evidence>
<feature type="transmembrane region" description="Helical" evidence="8">
    <location>
        <begin position="48"/>
        <end position="69"/>
    </location>
</feature>
<evidence type="ECO:0000313" key="11">
    <source>
        <dbReference type="Proteomes" id="UP000230750"/>
    </source>
</evidence>
<evidence type="ECO:0000256" key="8">
    <source>
        <dbReference type="SAM" id="Phobius"/>
    </source>
</evidence>
<evidence type="ECO:0000256" key="6">
    <source>
        <dbReference type="ARBA" id="ARBA00023170"/>
    </source>
</evidence>
<dbReference type="EMBL" id="MRZV01000325">
    <property type="protein sequence ID" value="PIK52541.1"/>
    <property type="molecule type" value="Genomic_DNA"/>
</dbReference>
<dbReference type="CDD" id="cd00637">
    <property type="entry name" value="7tm_classA_rhodopsin-like"/>
    <property type="match status" value="1"/>
</dbReference>
<evidence type="ECO:0000256" key="4">
    <source>
        <dbReference type="ARBA" id="ARBA00023040"/>
    </source>
</evidence>
<dbReference type="Gene3D" id="1.20.1070.10">
    <property type="entry name" value="Rhodopsin 7-helix transmembrane proteins"/>
    <property type="match status" value="1"/>
</dbReference>
<comment type="caution">
    <text evidence="10">The sequence shown here is derived from an EMBL/GenBank/DDBJ whole genome shotgun (WGS) entry which is preliminary data.</text>
</comment>
<keyword evidence="2 8" id="KW-0812">Transmembrane</keyword>
<feature type="transmembrane region" description="Helical" evidence="8">
    <location>
        <begin position="313"/>
        <end position="331"/>
    </location>
</feature>
<sequence>MAENATKFVPEWLKLTTQQYMSTEVSSDHKNTSVTDNFPPPLLISFEIALVVMMVSGTIGNVLVITAICKTKKLRIWPNALLVNMALADLGVCIMVIPTMLRRNLPNAVPHVSLFWCRTAFYLNIIFCGVSLGTLYCISFTRYVLITKPKHVYLKYCTQTGTILILVWVWTSTTSLTFLPLLGFGTIEYFYALNGCHIKEDDSLSWWYMTLLLLLGVLSCVVIIPSAYILIFIRIHKSRKRVQDTKEYSHQGSDGGRNRISKRREQYLSKEELAVTRMMVIACVAFTICWLPFTLNHLLSYSSLKGPLASRVASLFAVAHSVCNPIIYAGMNPIFREAFRNVLSCK</sequence>
<feature type="transmembrane region" description="Helical" evidence="8">
    <location>
        <begin position="81"/>
        <end position="101"/>
    </location>
</feature>
<dbReference type="GO" id="GO:0016020">
    <property type="term" value="C:membrane"/>
    <property type="evidence" value="ECO:0007669"/>
    <property type="project" value="UniProtKB-SubCell"/>
</dbReference>
<feature type="transmembrane region" description="Helical" evidence="8">
    <location>
        <begin position="273"/>
        <end position="293"/>
    </location>
</feature>
<keyword evidence="11" id="KW-1185">Reference proteome</keyword>
<dbReference type="OrthoDB" id="10044919at2759"/>
<evidence type="ECO:0000256" key="7">
    <source>
        <dbReference type="ARBA" id="ARBA00023224"/>
    </source>
</evidence>
<dbReference type="AlphaFoldDB" id="A0A2G8KX20"/>
<dbReference type="InterPro" id="IPR050125">
    <property type="entry name" value="GPCR_opsins"/>
</dbReference>
<feature type="transmembrane region" description="Helical" evidence="8">
    <location>
        <begin position="121"/>
        <end position="145"/>
    </location>
</feature>
<evidence type="ECO:0000259" key="9">
    <source>
        <dbReference type="PROSITE" id="PS50262"/>
    </source>
</evidence>
<keyword evidence="3 8" id="KW-1133">Transmembrane helix</keyword>
<dbReference type="Pfam" id="PF00001">
    <property type="entry name" value="7tm_1"/>
    <property type="match status" value="1"/>
</dbReference>
<evidence type="ECO:0000256" key="3">
    <source>
        <dbReference type="ARBA" id="ARBA00022989"/>
    </source>
</evidence>
<gene>
    <name evidence="10" type="ORF">BSL78_10580</name>
</gene>
<evidence type="ECO:0000256" key="2">
    <source>
        <dbReference type="ARBA" id="ARBA00022692"/>
    </source>
</evidence>
<keyword evidence="5 8" id="KW-0472">Membrane</keyword>
<name>A0A2G8KX20_STIJA</name>
<dbReference type="InterPro" id="IPR000276">
    <property type="entry name" value="GPCR_Rhodpsn"/>
</dbReference>
<dbReference type="PRINTS" id="PR00237">
    <property type="entry name" value="GPCRRHODOPSN"/>
</dbReference>
<dbReference type="Proteomes" id="UP000230750">
    <property type="component" value="Unassembled WGS sequence"/>
</dbReference>
<feature type="transmembrane region" description="Helical" evidence="8">
    <location>
        <begin position="165"/>
        <end position="187"/>
    </location>
</feature>
<feature type="domain" description="G-protein coupled receptors family 1 profile" evidence="9">
    <location>
        <begin position="60"/>
        <end position="328"/>
    </location>
</feature>
<dbReference type="STRING" id="307972.A0A2G8KX20"/>
<evidence type="ECO:0000256" key="5">
    <source>
        <dbReference type="ARBA" id="ARBA00023136"/>
    </source>
</evidence>
<protein>
    <submittedName>
        <fullName evidence="10">Putative G-protein coupled receptor</fullName>
    </submittedName>
</protein>
<dbReference type="PROSITE" id="PS50262">
    <property type="entry name" value="G_PROTEIN_RECEP_F1_2"/>
    <property type="match status" value="1"/>
</dbReference>
<accession>A0A2G8KX20</accession>
<proteinExistence type="predicted"/>
<keyword evidence="6 10" id="KW-0675">Receptor</keyword>